<dbReference type="RefSeq" id="WP_005024313.1">
    <property type="nucleotide sequence ID" value="NZ_KE150239.1"/>
</dbReference>
<feature type="binding site" evidence="11">
    <location>
        <begin position="325"/>
        <end position="328"/>
    </location>
    <ligand>
        <name>FAD</name>
        <dbReference type="ChEBI" id="CHEBI:57692"/>
    </ligand>
</feature>
<evidence type="ECO:0000256" key="12">
    <source>
        <dbReference type="PIRSR" id="PIRSR000350-4"/>
    </source>
</evidence>
<comment type="catalytic activity">
    <reaction evidence="9 13">
        <text>N(6)-[(R)-dihydrolipoyl]-L-lysyl-[protein] + NAD(+) = N(6)-[(R)-lipoyl]-L-lysyl-[protein] + NADH + H(+)</text>
        <dbReference type="Rhea" id="RHEA:15045"/>
        <dbReference type="Rhea" id="RHEA-COMP:10474"/>
        <dbReference type="Rhea" id="RHEA-COMP:10475"/>
        <dbReference type="ChEBI" id="CHEBI:15378"/>
        <dbReference type="ChEBI" id="CHEBI:57540"/>
        <dbReference type="ChEBI" id="CHEBI:57945"/>
        <dbReference type="ChEBI" id="CHEBI:83099"/>
        <dbReference type="ChEBI" id="CHEBI:83100"/>
        <dbReference type="EC" id="1.8.1.4"/>
    </reaction>
</comment>
<dbReference type="PRINTS" id="PR00411">
    <property type="entry name" value="PNDRDTASEI"/>
</dbReference>
<dbReference type="InterPro" id="IPR050151">
    <property type="entry name" value="Class-I_Pyr_Nuc-Dis_Oxidored"/>
</dbReference>
<dbReference type="HOGENOM" id="CLU_016755_0_3_7"/>
<comment type="caution">
    <text evidence="16">The sequence shown here is derived from an EMBL/GenBank/DDBJ whole genome shotgun (WGS) entry which is preliminary data.</text>
</comment>
<dbReference type="eggNOG" id="COG1249">
    <property type="taxonomic scope" value="Bacteria"/>
</dbReference>
<evidence type="ECO:0000256" key="7">
    <source>
        <dbReference type="ARBA" id="ARBA00023157"/>
    </source>
</evidence>
<dbReference type="Pfam" id="PF02852">
    <property type="entry name" value="Pyr_redox_dim"/>
    <property type="match status" value="1"/>
</dbReference>
<feature type="binding site" evidence="11">
    <location>
        <position position="276"/>
    </location>
    <ligand>
        <name>NAD(+)</name>
        <dbReference type="ChEBI" id="CHEBI:57540"/>
    </ligand>
</feature>
<dbReference type="InterPro" id="IPR004099">
    <property type="entry name" value="Pyr_nucl-diS_OxRdtase_dimer"/>
</dbReference>
<feature type="disulfide bond" description="Redox-active" evidence="12">
    <location>
        <begin position="38"/>
        <end position="43"/>
    </location>
</feature>
<keyword evidence="4 11" id="KW-0274">FAD</keyword>
<dbReference type="GO" id="GO:0050660">
    <property type="term" value="F:flavin adenine dinucleotide binding"/>
    <property type="evidence" value="ECO:0007669"/>
    <property type="project" value="InterPro"/>
</dbReference>
<keyword evidence="6 11" id="KW-0520">NAD</keyword>
<dbReference type="AlphaFoldDB" id="E5Y225"/>
<dbReference type="InterPro" id="IPR023753">
    <property type="entry name" value="FAD/NAD-binding_dom"/>
</dbReference>
<protein>
    <recommendedName>
        <fullName evidence="2 13">Dihydrolipoyl dehydrogenase</fullName>
        <ecNumber evidence="2 13">1.8.1.4</ecNumber>
    </recommendedName>
</protein>
<dbReference type="PANTHER" id="PTHR22912">
    <property type="entry name" value="DISULFIDE OXIDOREDUCTASE"/>
    <property type="match status" value="1"/>
</dbReference>
<proteinExistence type="inferred from homology"/>
<evidence type="ECO:0000256" key="4">
    <source>
        <dbReference type="ARBA" id="ARBA00022827"/>
    </source>
</evidence>
<keyword evidence="8 13" id="KW-0676">Redox-active center</keyword>
<evidence type="ECO:0000256" key="1">
    <source>
        <dbReference type="ARBA" id="ARBA00007532"/>
    </source>
</evidence>
<evidence type="ECO:0000256" key="6">
    <source>
        <dbReference type="ARBA" id="ARBA00023027"/>
    </source>
</evidence>
<evidence type="ECO:0000259" key="14">
    <source>
        <dbReference type="Pfam" id="PF02852"/>
    </source>
</evidence>
<evidence type="ECO:0000259" key="15">
    <source>
        <dbReference type="Pfam" id="PF07992"/>
    </source>
</evidence>
<dbReference type="PROSITE" id="PS00076">
    <property type="entry name" value="PYRIDINE_REDOX_1"/>
    <property type="match status" value="1"/>
</dbReference>
<feature type="binding site" evidence="11">
    <location>
        <position position="47"/>
    </location>
    <ligand>
        <name>FAD</name>
        <dbReference type="ChEBI" id="CHEBI:57692"/>
    </ligand>
</feature>
<dbReference type="GO" id="GO:0006103">
    <property type="term" value="P:2-oxoglutarate metabolic process"/>
    <property type="evidence" value="ECO:0007669"/>
    <property type="project" value="TreeGrafter"/>
</dbReference>
<keyword evidence="7" id="KW-1015">Disulfide bond</keyword>
<keyword evidence="3 13" id="KW-0285">Flavoprotein</keyword>
<dbReference type="Gene3D" id="3.30.390.30">
    <property type="match status" value="1"/>
</dbReference>
<evidence type="ECO:0000256" key="13">
    <source>
        <dbReference type="RuleBase" id="RU003692"/>
    </source>
</evidence>
<feature type="binding site" evidence="11">
    <location>
        <begin position="139"/>
        <end position="141"/>
    </location>
    <ligand>
        <name>FAD</name>
        <dbReference type="ChEBI" id="CHEBI:57692"/>
    </ligand>
</feature>
<dbReference type="FunFam" id="3.30.390.30:FF:000001">
    <property type="entry name" value="Dihydrolipoyl dehydrogenase"/>
    <property type="match status" value="1"/>
</dbReference>
<evidence type="ECO:0000256" key="8">
    <source>
        <dbReference type="ARBA" id="ARBA00023284"/>
    </source>
</evidence>
<keyword evidence="5 13" id="KW-0560">Oxidoreductase</keyword>
<dbReference type="SUPFAM" id="SSF51905">
    <property type="entry name" value="FAD/NAD(P)-binding domain"/>
    <property type="match status" value="1"/>
</dbReference>
<dbReference type="InterPro" id="IPR012999">
    <property type="entry name" value="Pyr_OxRdtase_I_AS"/>
</dbReference>
<keyword evidence="17" id="KW-1185">Reference proteome</keyword>
<evidence type="ECO:0000256" key="2">
    <source>
        <dbReference type="ARBA" id="ARBA00012608"/>
    </source>
</evidence>
<keyword evidence="11" id="KW-0547">Nucleotide-binding</keyword>
<dbReference type="InterPro" id="IPR006258">
    <property type="entry name" value="Lipoamide_DH"/>
</dbReference>
<dbReference type="GO" id="GO:0005737">
    <property type="term" value="C:cytoplasm"/>
    <property type="evidence" value="ECO:0007669"/>
    <property type="project" value="UniProtKB-ARBA"/>
</dbReference>
<feature type="domain" description="Pyridine nucleotide-disulphide oxidoreductase dimerisation" evidence="14">
    <location>
        <begin position="355"/>
        <end position="463"/>
    </location>
</feature>
<dbReference type="InterPro" id="IPR001100">
    <property type="entry name" value="Pyr_nuc-diS_OxRdtase"/>
</dbReference>
<dbReference type="InterPro" id="IPR016156">
    <property type="entry name" value="FAD/NAD-linked_Rdtase_dimer_sf"/>
</dbReference>
<dbReference type="PANTHER" id="PTHR22912:SF151">
    <property type="entry name" value="DIHYDROLIPOYL DEHYDROGENASE, MITOCHONDRIAL"/>
    <property type="match status" value="1"/>
</dbReference>
<name>E5Y225_BILW3</name>
<reference evidence="16 17" key="2">
    <citation type="submission" date="2013-04" db="EMBL/GenBank/DDBJ databases">
        <title>The Genome Sequence of Bilophila wadsworthia 3_1_6.</title>
        <authorList>
            <consortium name="The Broad Institute Genomics Platform"/>
            <person name="Earl A."/>
            <person name="Ward D."/>
            <person name="Feldgarden M."/>
            <person name="Gevers D."/>
            <person name="Sibley C."/>
            <person name="Strauss J."/>
            <person name="Allen-Vercoe E."/>
            <person name="Walker B."/>
            <person name="Young S."/>
            <person name="Zeng Q."/>
            <person name="Gargeya S."/>
            <person name="Fitzgerald M."/>
            <person name="Haas B."/>
            <person name="Abouelleil A."/>
            <person name="Allen A.W."/>
            <person name="Alvarado L."/>
            <person name="Arachchi H.M."/>
            <person name="Berlin A.M."/>
            <person name="Chapman S.B."/>
            <person name="Gainer-Dewar J."/>
            <person name="Goldberg J."/>
            <person name="Griggs A."/>
            <person name="Gujja S."/>
            <person name="Hansen M."/>
            <person name="Howarth C."/>
            <person name="Imamovic A."/>
            <person name="Ireland A."/>
            <person name="Larimer J."/>
            <person name="McCowan C."/>
            <person name="Murphy C."/>
            <person name="Pearson M."/>
            <person name="Poon T.W."/>
            <person name="Priest M."/>
            <person name="Roberts A."/>
            <person name="Saif S."/>
            <person name="Shea T."/>
            <person name="Sisk P."/>
            <person name="Sykes S."/>
            <person name="Wortman J."/>
            <person name="Nusbaum C."/>
            <person name="Birren B."/>
        </authorList>
    </citation>
    <scope>NUCLEOTIDE SEQUENCE [LARGE SCALE GENOMIC DNA]</scope>
    <source>
        <strain evidence="16 17">3_1_6</strain>
    </source>
</reference>
<dbReference type="OrthoDB" id="9786429at2"/>
<feature type="domain" description="FAD/NAD(P)-binding" evidence="15">
    <location>
        <begin position="2"/>
        <end position="334"/>
    </location>
</feature>
<feature type="binding site" evidence="11">
    <location>
        <begin position="176"/>
        <end position="183"/>
    </location>
    <ligand>
        <name>NAD(+)</name>
        <dbReference type="ChEBI" id="CHEBI:57540"/>
    </ligand>
</feature>
<dbReference type="GO" id="GO:0004148">
    <property type="term" value="F:dihydrolipoyl dehydrogenase (NADH) activity"/>
    <property type="evidence" value="ECO:0007669"/>
    <property type="project" value="UniProtKB-EC"/>
</dbReference>
<evidence type="ECO:0000256" key="9">
    <source>
        <dbReference type="ARBA" id="ARBA00049187"/>
    </source>
</evidence>
<accession>E5Y225</accession>
<evidence type="ECO:0000256" key="11">
    <source>
        <dbReference type="PIRSR" id="PIRSR000350-3"/>
    </source>
</evidence>
<dbReference type="EC" id="1.8.1.4" evidence="2 13"/>
<dbReference type="STRING" id="563192.HMPREF0179_00234"/>
<organism evidence="16 17">
    <name type="scientific">Bilophila wadsworthia (strain 3_1_6)</name>
    <dbReference type="NCBI Taxonomy" id="563192"/>
    <lineage>
        <taxon>Bacteria</taxon>
        <taxon>Pseudomonadati</taxon>
        <taxon>Thermodesulfobacteriota</taxon>
        <taxon>Desulfovibrionia</taxon>
        <taxon>Desulfovibrionales</taxon>
        <taxon>Desulfovibrionaceae</taxon>
        <taxon>Bilophila</taxon>
    </lineage>
</organism>
<dbReference type="InterPro" id="IPR036188">
    <property type="entry name" value="FAD/NAD-bd_sf"/>
</dbReference>
<dbReference type="EMBL" id="ADCP02000002">
    <property type="protein sequence ID" value="EFV45971.1"/>
    <property type="molecule type" value="Genomic_DNA"/>
</dbReference>
<dbReference type="Gene3D" id="3.50.50.60">
    <property type="entry name" value="FAD/NAD(P)-binding domain"/>
    <property type="match status" value="2"/>
</dbReference>
<comment type="similarity">
    <text evidence="1 13">Belongs to the class-I pyridine nucleotide-disulfide oxidoreductase family.</text>
</comment>
<gene>
    <name evidence="16" type="ORF">HMPREF0179_00234</name>
</gene>
<evidence type="ECO:0000313" key="17">
    <source>
        <dbReference type="Proteomes" id="UP000006034"/>
    </source>
</evidence>
<feature type="binding site" evidence="11">
    <location>
        <position position="317"/>
    </location>
    <ligand>
        <name>FAD</name>
        <dbReference type="ChEBI" id="CHEBI:57692"/>
    </ligand>
</feature>
<evidence type="ECO:0000256" key="3">
    <source>
        <dbReference type="ARBA" id="ARBA00022630"/>
    </source>
</evidence>
<feature type="binding site" evidence="11">
    <location>
        <position position="199"/>
    </location>
    <ligand>
        <name>NAD(+)</name>
        <dbReference type="ChEBI" id="CHEBI:57540"/>
    </ligand>
</feature>
<dbReference type="Pfam" id="PF07992">
    <property type="entry name" value="Pyr_redox_2"/>
    <property type="match status" value="1"/>
</dbReference>
<dbReference type="GeneID" id="78086978"/>
<dbReference type="PIRSF" id="PIRSF000350">
    <property type="entry name" value="Mercury_reductase_MerA"/>
    <property type="match status" value="1"/>
</dbReference>
<feature type="active site" description="Proton acceptor" evidence="10">
    <location>
        <position position="453"/>
    </location>
</feature>
<dbReference type="NCBIfam" id="TIGR01350">
    <property type="entry name" value="lipoamide_DH"/>
    <property type="match status" value="1"/>
</dbReference>
<dbReference type="SUPFAM" id="SSF55424">
    <property type="entry name" value="FAD/NAD-linked reductases, dimerisation (C-terminal) domain"/>
    <property type="match status" value="1"/>
</dbReference>
<dbReference type="Proteomes" id="UP000006034">
    <property type="component" value="Unassembled WGS sequence"/>
</dbReference>
<comment type="cofactor">
    <cofactor evidence="11 13">
        <name>FAD</name>
        <dbReference type="ChEBI" id="CHEBI:57692"/>
    </cofactor>
    <text evidence="11 13">Binds 1 FAD per subunit.</text>
</comment>
<reference evidence="16 17" key="1">
    <citation type="submission" date="2010-10" db="EMBL/GenBank/DDBJ databases">
        <authorList>
            <consortium name="The Broad Institute Genome Sequencing Platform"/>
            <person name="Ward D."/>
            <person name="Earl A."/>
            <person name="Feldgarden M."/>
            <person name="Young S.K."/>
            <person name="Gargeya S."/>
            <person name="Zeng Q."/>
            <person name="Alvarado L."/>
            <person name="Berlin A."/>
            <person name="Bochicchio J."/>
            <person name="Chapman S.B."/>
            <person name="Chen Z."/>
            <person name="Freedman E."/>
            <person name="Gellesch M."/>
            <person name="Goldberg J."/>
            <person name="Griggs A."/>
            <person name="Gujja S."/>
            <person name="Heilman E."/>
            <person name="Heiman D."/>
            <person name="Howarth C."/>
            <person name="Mehta T."/>
            <person name="Neiman D."/>
            <person name="Pearson M."/>
            <person name="Roberts A."/>
            <person name="Saif S."/>
            <person name="Shea T."/>
            <person name="Shenoy N."/>
            <person name="Sisk P."/>
            <person name="Stolte C."/>
            <person name="Sykes S."/>
            <person name="White J."/>
            <person name="Yandava C."/>
            <person name="Allen-Vercoe E."/>
            <person name="Sibley C."/>
            <person name="Ambrose C.E."/>
            <person name="Strauss J."/>
            <person name="Daigneault M."/>
            <person name="Haas B."/>
            <person name="Nusbaum C."/>
            <person name="Birren B."/>
        </authorList>
    </citation>
    <scope>NUCLEOTIDE SEQUENCE [LARGE SCALE GENOMIC DNA]</scope>
    <source>
        <strain evidence="16 17">3_1_6</strain>
    </source>
</reference>
<evidence type="ECO:0000313" key="16">
    <source>
        <dbReference type="EMBL" id="EFV45971.1"/>
    </source>
</evidence>
<comment type="miscellaneous">
    <text evidence="13">The active site is a redox-active disulfide bond.</text>
</comment>
<evidence type="ECO:0000256" key="5">
    <source>
        <dbReference type="ARBA" id="ARBA00023002"/>
    </source>
</evidence>
<sequence>MKLTIIGAGPGGYSAAFAAAKAGVEVTLVERAKLGGTCLHTGCIPTKTLRSSADVLEMSGRLAEFGITGECALKADMPAIVNRKRKVTATLQTGLEKTCAQLKVRVVYGKAELVSAKLVRVTTAEGTEEVESDNVIIATGSSPLELPALPVDHARVLSSDDALELQAVPPSLIIVGGGVIGCELAFIYRAFGSKVTVVEGQNRVLPLPSVDEEISRLLQREMKKKGIAVELARTVTATTPTGTGVSVEIGASPFVEVANPPAPRTLEADAVCVTVGRVPHTDGLGLDAAGVKVDARGWIEADDFLETSVPGVYAIGDVIGPRRIMLAHMAVAEAHTAVHNILHPEDRKAQRYDVVPSAIFTAPEIGDVGLSEAQAKQQGFAVKTSVFQFRELGKAQAMGELAGLFKLVVEEGSGKLLGAHIAGAHASDLIAEATLAIQRGCTARDLFETIHAHPTLSEGIYEAAGSLV</sequence>
<dbReference type="PRINTS" id="PR00368">
    <property type="entry name" value="FADPNR"/>
</dbReference>
<evidence type="ECO:0000256" key="10">
    <source>
        <dbReference type="PIRSR" id="PIRSR000350-2"/>
    </source>
</evidence>